<name>X1FV21_9ZZZZ</name>
<reference evidence="1" key="1">
    <citation type="journal article" date="2014" name="Front. Microbiol.">
        <title>High frequency of phylogenetically diverse reductive dehalogenase-homologous genes in deep subseafloor sedimentary metagenomes.</title>
        <authorList>
            <person name="Kawai M."/>
            <person name="Futagami T."/>
            <person name="Toyoda A."/>
            <person name="Takaki Y."/>
            <person name="Nishi S."/>
            <person name="Hori S."/>
            <person name="Arai W."/>
            <person name="Tsubouchi T."/>
            <person name="Morono Y."/>
            <person name="Uchiyama I."/>
            <person name="Ito T."/>
            <person name="Fujiyama A."/>
            <person name="Inagaki F."/>
            <person name="Takami H."/>
        </authorList>
    </citation>
    <scope>NUCLEOTIDE SEQUENCE</scope>
    <source>
        <strain evidence="1">Expedition CK06-06</strain>
    </source>
</reference>
<gene>
    <name evidence="1" type="ORF">S03H2_31470</name>
</gene>
<sequence>MYVETWSHFDTVLNNIKMALSPADERVCNIVIKWGRAQGDNYNGISESAKDDVKLWLASIMNQFSGESRADVGRCQGFVGTLNNLIPAQYYYTLEGCNVHGYYFYDGVCHAELKPS</sequence>
<protein>
    <submittedName>
        <fullName evidence="1">Uncharacterized protein</fullName>
    </submittedName>
</protein>
<accession>X1FV21</accession>
<comment type="caution">
    <text evidence="1">The sequence shown here is derived from an EMBL/GenBank/DDBJ whole genome shotgun (WGS) entry which is preliminary data.</text>
</comment>
<evidence type="ECO:0000313" key="1">
    <source>
        <dbReference type="EMBL" id="GAH48857.1"/>
    </source>
</evidence>
<dbReference type="EMBL" id="BARU01019084">
    <property type="protein sequence ID" value="GAH48857.1"/>
    <property type="molecule type" value="Genomic_DNA"/>
</dbReference>
<dbReference type="AlphaFoldDB" id="X1FV21"/>
<feature type="non-terminal residue" evidence="1">
    <location>
        <position position="116"/>
    </location>
</feature>
<organism evidence="1">
    <name type="scientific">marine sediment metagenome</name>
    <dbReference type="NCBI Taxonomy" id="412755"/>
    <lineage>
        <taxon>unclassified sequences</taxon>
        <taxon>metagenomes</taxon>
        <taxon>ecological metagenomes</taxon>
    </lineage>
</organism>
<proteinExistence type="predicted"/>